<dbReference type="EMBL" id="JAEACQ010000305">
    <property type="protein sequence ID" value="MBL7632286.1"/>
    <property type="molecule type" value="Genomic_DNA"/>
</dbReference>
<gene>
    <name evidence="2" type="ORF">I7412_35070</name>
</gene>
<feature type="domain" description="CHAT" evidence="1">
    <location>
        <begin position="702"/>
        <end position="992"/>
    </location>
</feature>
<keyword evidence="3" id="KW-1185">Reference proteome</keyword>
<reference evidence="2" key="1">
    <citation type="submission" date="2020-12" db="EMBL/GenBank/DDBJ databases">
        <title>Genomic characterization of non-nitrogen-fixing Frankia strains.</title>
        <authorList>
            <person name="Carlos-Shanley C."/>
            <person name="Guerra T."/>
            <person name="Hahn D."/>
        </authorList>
    </citation>
    <scope>NUCLEOTIDE SEQUENCE</scope>
    <source>
        <strain evidence="2">CN6</strain>
    </source>
</reference>
<dbReference type="InterPro" id="IPR024983">
    <property type="entry name" value="CHAT_dom"/>
</dbReference>
<protein>
    <submittedName>
        <fullName evidence="2">CHAT domain-containing protein</fullName>
    </submittedName>
</protein>
<dbReference type="RefSeq" id="WP_203006933.1">
    <property type="nucleotide sequence ID" value="NZ_JADWYU010000395.1"/>
</dbReference>
<comment type="caution">
    <text evidence="2">The sequence shown here is derived from an EMBL/GenBank/DDBJ whole genome shotgun (WGS) entry which is preliminary data.</text>
</comment>
<evidence type="ECO:0000313" key="2">
    <source>
        <dbReference type="EMBL" id="MBL7632286.1"/>
    </source>
</evidence>
<proteinExistence type="predicted"/>
<evidence type="ECO:0000313" key="3">
    <source>
        <dbReference type="Proteomes" id="UP000604475"/>
    </source>
</evidence>
<accession>A0A937RHF1</accession>
<organism evidence="2 3">
    <name type="scientific">Frankia nepalensis</name>
    <dbReference type="NCBI Taxonomy" id="1836974"/>
    <lineage>
        <taxon>Bacteria</taxon>
        <taxon>Bacillati</taxon>
        <taxon>Actinomycetota</taxon>
        <taxon>Actinomycetes</taxon>
        <taxon>Frankiales</taxon>
        <taxon>Frankiaceae</taxon>
        <taxon>Frankia</taxon>
    </lineage>
</organism>
<dbReference type="Proteomes" id="UP000604475">
    <property type="component" value="Unassembled WGS sequence"/>
</dbReference>
<evidence type="ECO:0000259" key="1">
    <source>
        <dbReference type="Pfam" id="PF12770"/>
    </source>
</evidence>
<dbReference type="InterPro" id="IPR011990">
    <property type="entry name" value="TPR-like_helical_dom_sf"/>
</dbReference>
<dbReference type="Gene3D" id="1.25.40.10">
    <property type="entry name" value="Tetratricopeptide repeat domain"/>
    <property type="match status" value="2"/>
</dbReference>
<dbReference type="AlphaFoldDB" id="A0A937RHF1"/>
<name>A0A937RHF1_9ACTN</name>
<dbReference type="Pfam" id="PF12770">
    <property type="entry name" value="CHAT"/>
    <property type="match status" value="1"/>
</dbReference>
<sequence>MKLNEALRWRYRRSGSESDLREAIEVLERSAFGWPARGNLRAALLIALSCTLRQRAERSGSREDHDAAVAAADDAIVSAANGVNHTEALSTAAAAFLLRFNRYKAPDDAENAVRLTRAALEANHEGAAAACFFLERLGSALASRYSVSGDLADLDEAIRRSRESADLTPAGSIELVIRLANLCHFLTLRFEATGSGEDLDDSIALGRQGATLLSANDPTGPLVLTNLSSSFLMRYQRAHDSDDLNGAVTIGREALRISSPNHPERSRQYGCLTSALMLRAQRDTNPDDLEEALSLARESLRSTDPAHPDFPRSLSRLGHALRAAYQMTNDLVYIDEAVVVLSAGVAARPNTHPDYGSDLSNLAGVVRLRWEKTHRAEDLKAAIALNEQAAAKYGAQHPERARCLCNLGNDLRIRFAESGNRADFDASVDAFRQAFEVESAMPSTRLQAAVGRGRMLARDQQWRAATDAYTDAIDLLYVVVSPTLRRSDQENILGTVHGLAADAAACCLASGDRRRALVLWEQARGVIFNQELGFAEELRRLAEHDSDLAEELSKAWEEISRQPPRRTIESTLSLVSPTPVSDSQANEYEKEWGRTSQEFTRRLTQVRQKSGFERFLRPLLSDDELAQAAEGGFVVAVNVSQFGSHALIITPTEVLDPIALPGLTPDSAREQVIAVLQAMTNSDAPDRSATGHNAGETTLSHALAWLWDVIAGPVLANLPEVEHNGPAGRARLWWCTTGLLSFLPIHMAGHHDTRAAEVPKTVVDRYICSYTPTIRALAIAKRHASALQTSGRTSHNSLRILAIAMPSTPGESNLPGAEVEVESLQVQFPGRVTVLSGEAATHDAVLRAIPAATWSHFACHAHVDPRVPSQSHLLLADHRQRPLTAAHVAGLHLEHAELAYLSACSTAQTTAQLADEVIHVASAFQLAGYRHVIATLWPVGDAAAIRHAQHLYRALTEPDPVDPATALSNTTRRLRDRHPDIPSLWASHIHTGA</sequence>